<dbReference type="OrthoDB" id="297643at2759"/>
<dbReference type="InterPro" id="IPR056457">
    <property type="entry name" value="DOP1_C"/>
</dbReference>
<dbReference type="GO" id="GO:0005829">
    <property type="term" value="C:cytosol"/>
    <property type="evidence" value="ECO:0007669"/>
    <property type="project" value="GOC"/>
</dbReference>
<keyword evidence="1" id="KW-0813">Transport</keyword>
<dbReference type="PANTHER" id="PTHR14042:SF24">
    <property type="entry name" value="PROTEIN DOPEY-1 HOMOLOG"/>
    <property type="match status" value="1"/>
</dbReference>
<feature type="region of interest" description="Disordered" evidence="4">
    <location>
        <begin position="683"/>
        <end position="712"/>
    </location>
</feature>
<protein>
    <recommendedName>
        <fullName evidence="10">Dopey N-terminal domain-containing protein</fullName>
    </recommendedName>
</protein>
<organism evidence="8 9">
    <name type="scientific">Allacma fusca</name>
    <dbReference type="NCBI Taxonomy" id="39272"/>
    <lineage>
        <taxon>Eukaryota</taxon>
        <taxon>Metazoa</taxon>
        <taxon>Ecdysozoa</taxon>
        <taxon>Arthropoda</taxon>
        <taxon>Hexapoda</taxon>
        <taxon>Collembola</taxon>
        <taxon>Symphypleona</taxon>
        <taxon>Sminthuridae</taxon>
        <taxon>Allacma</taxon>
    </lineage>
</organism>
<dbReference type="GO" id="GO:0006895">
    <property type="term" value="P:Golgi to endosome transport"/>
    <property type="evidence" value="ECO:0007669"/>
    <property type="project" value="InterPro"/>
</dbReference>
<keyword evidence="9" id="KW-1185">Reference proteome</keyword>
<evidence type="ECO:0000313" key="9">
    <source>
        <dbReference type="Proteomes" id="UP000708208"/>
    </source>
</evidence>
<evidence type="ECO:0000256" key="1">
    <source>
        <dbReference type="ARBA" id="ARBA00022448"/>
    </source>
</evidence>
<dbReference type="GO" id="GO:0015031">
    <property type="term" value="P:protein transport"/>
    <property type="evidence" value="ECO:0007669"/>
    <property type="project" value="UniProtKB-KW"/>
</dbReference>
<feature type="compositionally biased region" description="Polar residues" evidence="4">
    <location>
        <begin position="696"/>
        <end position="712"/>
    </location>
</feature>
<accession>A0A8J2LIM3</accession>
<evidence type="ECO:0000256" key="4">
    <source>
        <dbReference type="SAM" id="MobiDB-lite"/>
    </source>
</evidence>
<keyword evidence="2" id="KW-0653">Protein transport</keyword>
<evidence type="ECO:0008006" key="10">
    <source>
        <dbReference type="Google" id="ProtNLM"/>
    </source>
</evidence>
<evidence type="ECO:0000256" key="2">
    <source>
        <dbReference type="ARBA" id="ARBA00022927"/>
    </source>
</evidence>
<dbReference type="Pfam" id="PF04118">
    <property type="entry name" value="Dopey_N"/>
    <property type="match status" value="1"/>
</dbReference>
<dbReference type="Proteomes" id="UP000708208">
    <property type="component" value="Unassembled WGS sequence"/>
</dbReference>
<evidence type="ECO:0000259" key="5">
    <source>
        <dbReference type="Pfam" id="PF04118"/>
    </source>
</evidence>
<dbReference type="InterPro" id="IPR040314">
    <property type="entry name" value="DOP1"/>
</dbReference>
<feature type="domain" description="DOP1-like C-terminal" evidence="6">
    <location>
        <begin position="1429"/>
        <end position="1684"/>
    </location>
</feature>
<feature type="compositionally biased region" description="Acidic residues" evidence="4">
    <location>
        <begin position="520"/>
        <end position="534"/>
    </location>
</feature>
<comment type="caution">
    <text evidence="8">The sequence shown here is derived from an EMBL/GenBank/DDBJ whole genome shotgun (WGS) entry which is preliminary data.</text>
</comment>
<evidence type="ECO:0000313" key="8">
    <source>
        <dbReference type="EMBL" id="CAG7833844.1"/>
    </source>
</evidence>
<dbReference type="Pfam" id="PF24601">
    <property type="entry name" value="TPR_DOP1"/>
    <property type="match status" value="1"/>
</dbReference>
<evidence type="ECO:0000259" key="7">
    <source>
        <dbReference type="Pfam" id="PF24601"/>
    </source>
</evidence>
<dbReference type="InterPro" id="IPR056459">
    <property type="entry name" value="TPR_DOP1"/>
</dbReference>
<dbReference type="Pfam" id="PF24598">
    <property type="entry name" value="DOP1_C"/>
    <property type="match status" value="1"/>
</dbReference>
<comment type="similarity">
    <text evidence="3">Belongs to the DOP1 family.</text>
</comment>
<dbReference type="GO" id="GO:0005768">
    <property type="term" value="C:endosome"/>
    <property type="evidence" value="ECO:0007669"/>
    <property type="project" value="TreeGrafter"/>
</dbReference>
<proteinExistence type="inferred from homology"/>
<evidence type="ECO:0000259" key="6">
    <source>
        <dbReference type="Pfam" id="PF24598"/>
    </source>
</evidence>
<gene>
    <name evidence="8" type="ORF">AFUS01_LOCUS43420</name>
</gene>
<reference evidence="8" key="1">
    <citation type="submission" date="2021-06" db="EMBL/GenBank/DDBJ databases">
        <authorList>
            <person name="Hodson N. C."/>
            <person name="Mongue J. A."/>
            <person name="Jaron S. K."/>
        </authorList>
    </citation>
    <scope>NUCLEOTIDE SEQUENCE</scope>
</reference>
<dbReference type="EMBL" id="CAJVCH010570039">
    <property type="protein sequence ID" value="CAG7833844.1"/>
    <property type="molecule type" value="Genomic_DNA"/>
</dbReference>
<feature type="domain" description="DOP1 N-terminal" evidence="5">
    <location>
        <begin position="14"/>
        <end position="276"/>
    </location>
</feature>
<dbReference type="PANTHER" id="PTHR14042">
    <property type="entry name" value="DOPEY-RELATED"/>
    <property type="match status" value="1"/>
</dbReference>
<name>A0A8J2LIM3_9HEXA</name>
<feature type="domain" description="DOP1-like TPR" evidence="7">
    <location>
        <begin position="1010"/>
        <end position="1211"/>
    </location>
</feature>
<evidence type="ECO:0000256" key="3">
    <source>
        <dbReference type="ARBA" id="ARBA00046326"/>
    </source>
</evidence>
<sequence>MLTEQELELYNSDGKFRSYTSGIEKALKNFEYSSEWPDLISALGKLSKVISSHSSKFKSIPKTLIISKRLAQCLHPSLPSGVHIKTIEVYDLIFKCLRGNVNHIFIYATGLFPLLQYAGITVRPLILKIYEDHFLPLGESLEMVLDGLLIGLLNGMEDGSDLYERCTALLSSIKGVVSPEKFYPKLWSSMVVNTTRLPAVNYMIMDMYVPSEPAEILPTLQECLNDSNILVQRSTLELLNNWDMKTWDTDVRIDILAGSMGTLLRRDVSLNRRFFSMIKDEDWIVVEATRKILSYHQDKFRIVMMLIDKPEVSSKIMDAILMDVIRALYHHKENDFMQMFITNLEPNYVVDYLANQEITEETCELISYVYKYVTNGDFSRLLLKLIEPVEFKLKLGISLLGHCQGQLEDYSLIKHKLFSMYSSIIEADPIEFNNSVGFQLNFDQLNFDREKTPIAEAINTNANATTVVITAASPVEEDELLTPKVEEHEATFDICQAKEESVSESDVILIVPETVVEANDNSDSETCQLEDEDQVDKGKESDSEPLTNYFSLNESFDCDSVVSCNYHFGLNSVPENRENLILDVEKALYETQDKEYRNGLDTSVIYRTDEKEEEGSAVEQSDEYLNGMAEVILNDLNAHLEKIAKEEFPDDKMMDEDDEILNFNSFTIEDQILLDSAASMSTLSNEDSSLDDRPASSRTLVRENTGNESSENIEIGVQPAPDYHTSACEEYHRKSFLYSSTDSARTDRLRSVLHKLLPKIVTTPIENGEPWLLSLLTSCYSQTNAVSKQQALNSFLEIIPFVPLKKLRKHTVMNQIIESLWQDKNYETLAKFLVHFPETESLIVIKLNRYEEILNFQEFILNNSSSSVDNCILKLIDNLECDNNLIIHSSYKCLNEIISKFSYIIIDPLIINMMDKSTRRHYTEVKSNSTPDLRLTNELNPTKYIHRSTGNLNTCDSQLNILVYNTVYDNRRIKFILDKLCKMFKFPEFIMKLCIVNISKSPRFKQIFNFNTSFYNEDVEEEDVLGNLEIQVTSCTILNELCTHLIPLTNTNSNHQSNSFSCYIDSVMKDTKLVKKVLGGLLSILNLNDAMDLSLTYRLLQFNYSHTYYTHLILVEYIQLVTTLIQLESRVLVKDVSLLPEGKKYIPNLPIMDQPMFKSILLKGLLNCSIHWENLLRKSLNYCNNIRIVQQVIQILCENLTSKTQTHESTSINLSTLTTILHDIVLETNHHDNSEIKPNASESSWYNPLTWLPTLNNNNNNNNNIVSAKDIGIKYQAKLNILAEFGIILKTIVHVWIHFPSLRPTIINLLNPIALHHMEEFLSATSDIETTDDLVEIVFQLNVIRLTNLTSSTIQIMTQGKSSANVINILTLYSKYIEKLSTNYDLPNTFLISLIKEGSNLTLPIGQNLVLMILNRIVCTNGLQSNWAKNEIKELQEVTQKLLESIAANTSLTDNKKKGGVIHQQDVIIISLHCLSDNLHGLLDIVWGSDDKDKLLPILSHMIYLLMGHLKGKTSPTFTPTTILLTNLTKYTHLRKAWKKEIFEYLIESSFFRMNLGDFRHWMIILDNIFSQDKNSFTELIARATVPTSNSLNIFTSKETEYENRASLLKRLAVVIYASDMDEYIKFITSIQERISESLKASPNVIPNIQLNVVLLFRVLLKKLSSNHLTSLWPIIIHEIGIVFAILEQYLLNPHSVVQYNIQKETGIIERSWSQLFNSIFKLIREASSIPVFRMYSWNFKMISLNNDLPAVTTHREY</sequence>
<dbReference type="InterPro" id="IPR007249">
    <property type="entry name" value="DOP1_N"/>
</dbReference>
<feature type="region of interest" description="Disordered" evidence="4">
    <location>
        <begin position="519"/>
        <end position="543"/>
    </location>
</feature>
<dbReference type="GO" id="GO:0005802">
    <property type="term" value="C:trans-Golgi network"/>
    <property type="evidence" value="ECO:0007669"/>
    <property type="project" value="TreeGrafter"/>
</dbReference>